<evidence type="ECO:0000313" key="2">
    <source>
        <dbReference type="Proteomes" id="UP000076858"/>
    </source>
</evidence>
<reference evidence="1 2" key="1">
    <citation type="submission" date="2016-03" db="EMBL/GenBank/DDBJ databases">
        <title>EvidentialGene: Evidence-directed Construction of Genes on Genomes.</title>
        <authorList>
            <person name="Gilbert D.G."/>
            <person name="Choi J.-H."/>
            <person name="Mockaitis K."/>
            <person name="Colbourne J."/>
            <person name="Pfrender M."/>
        </authorList>
    </citation>
    <scope>NUCLEOTIDE SEQUENCE [LARGE SCALE GENOMIC DNA]</scope>
    <source>
        <strain evidence="1 2">Xinb3</strain>
        <tissue evidence="1">Complete organism</tissue>
    </source>
</reference>
<evidence type="ECO:0000313" key="1">
    <source>
        <dbReference type="EMBL" id="KZS19248.1"/>
    </source>
</evidence>
<proteinExistence type="predicted"/>
<keyword evidence="2" id="KW-1185">Reference proteome</keyword>
<comment type="caution">
    <text evidence="1">The sequence shown here is derived from an EMBL/GenBank/DDBJ whole genome shotgun (WGS) entry which is preliminary data.</text>
</comment>
<sequence length="66" mass="7855">MCSLVSRPQSLHLLCVANHQPSASQNITYLHYTHHLHQFYLHRLLFISSYFFECQHGIRFIFIVLP</sequence>
<dbReference type="EMBL" id="LRGB01000398">
    <property type="protein sequence ID" value="KZS19248.1"/>
    <property type="molecule type" value="Genomic_DNA"/>
</dbReference>
<organism evidence="1 2">
    <name type="scientific">Daphnia magna</name>
    <dbReference type="NCBI Taxonomy" id="35525"/>
    <lineage>
        <taxon>Eukaryota</taxon>
        <taxon>Metazoa</taxon>
        <taxon>Ecdysozoa</taxon>
        <taxon>Arthropoda</taxon>
        <taxon>Crustacea</taxon>
        <taxon>Branchiopoda</taxon>
        <taxon>Diplostraca</taxon>
        <taxon>Cladocera</taxon>
        <taxon>Anomopoda</taxon>
        <taxon>Daphniidae</taxon>
        <taxon>Daphnia</taxon>
    </lineage>
</organism>
<accession>A0A162PY83</accession>
<dbReference type="AlphaFoldDB" id="A0A162PY83"/>
<protein>
    <submittedName>
        <fullName evidence="1">Uncharacterized protein</fullName>
    </submittedName>
</protein>
<name>A0A162PY83_9CRUS</name>
<gene>
    <name evidence="1" type="ORF">APZ42_014378</name>
</gene>
<dbReference type="Proteomes" id="UP000076858">
    <property type="component" value="Unassembled WGS sequence"/>
</dbReference>